<dbReference type="PANTHER" id="PTHR11067:SF9">
    <property type="entry name" value="INOSINE TRIPHOSPHATE PYROPHOSPHATASE"/>
    <property type="match status" value="1"/>
</dbReference>
<evidence type="ECO:0000256" key="1">
    <source>
        <dbReference type="ARBA" id="ARBA00008023"/>
    </source>
</evidence>
<dbReference type="GeneID" id="14308657"/>
<protein>
    <recommendedName>
        <fullName evidence="7">dITP/XTP pyrophosphatase</fullName>
        <ecNumber evidence="7">3.6.1.66</ecNumber>
    </recommendedName>
    <alternativeName>
        <fullName evidence="7">Non-canonical purine NTP pyrophosphatase</fullName>
    </alternativeName>
    <alternativeName>
        <fullName evidence="7">Non-standard purine NTP pyrophosphatase</fullName>
    </alternativeName>
    <alternativeName>
        <fullName evidence="7">Nucleoside-triphosphate diphosphatase</fullName>
    </alternativeName>
    <alternativeName>
        <fullName evidence="7">Nucleoside-triphosphate pyrophosphatase</fullName>
        <shortName evidence="7">NTPase</shortName>
    </alternativeName>
</protein>
<feature type="binding site" evidence="7">
    <location>
        <position position="64"/>
    </location>
    <ligand>
        <name>Mg(2+)</name>
        <dbReference type="ChEBI" id="CHEBI:18420"/>
    </ligand>
</feature>
<evidence type="ECO:0000256" key="3">
    <source>
        <dbReference type="ARBA" id="ARBA00022741"/>
    </source>
</evidence>
<sequence length="184" mass="20271">MKITVVTGNAHKAAEVAAFFHGTAEITHIFLDLPEHRSDDVGEIARGKAGYAFEQLKRPLIVDDTGFFIDALNGFPGPYAAYVLNTIGNSGILKLMEGRENRSARFVTAIAFADENGVRVFKGTIKGWVAQAPRGEGGFGYDPIFETGEKTLAEIPLEEKSRISHRARALAAFHDWFVEKYRTP</sequence>
<keyword evidence="4 7" id="KW-0378">Hydrolase</keyword>
<feature type="binding site" evidence="7">
    <location>
        <begin position="7"/>
        <end position="12"/>
    </location>
    <ligand>
        <name>substrate</name>
    </ligand>
</feature>
<dbReference type="InterPro" id="IPR002637">
    <property type="entry name" value="RdgB/HAM1"/>
</dbReference>
<dbReference type="eggNOG" id="arCOG04184">
    <property type="taxonomic scope" value="Archaea"/>
</dbReference>
<evidence type="ECO:0000256" key="7">
    <source>
        <dbReference type="HAMAP-Rule" id="MF_01405"/>
    </source>
</evidence>
<proteinExistence type="inferred from homology"/>
<dbReference type="GO" id="GO:0036220">
    <property type="term" value="F:ITP diphosphatase activity"/>
    <property type="evidence" value="ECO:0007669"/>
    <property type="project" value="UniProtKB-UniRule"/>
</dbReference>
<dbReference type="SUPFAM" id="SSF52972">
    <property type="entry name" value="ITPase-like"/>
    <property type="match status" value="1"/>
</dbReference>
<dbReference type="GO" id="GO:0035870">
    <property type="term" value="F:dITP diphosphatase activity"/>
    <property type="evidence" value="ECO:0007669"/>
    <property type="project" value="UniProtKB-UniRule"/>
</dbReference>
<dbReference type="HOGENOM" id="CLU_082080_1_0_2"/>
<feature type="binding site" evidence="7">
    <location>
        <position position="65"/>
    </location>
    <ligand>
        <name>substrate</name>
    </ligand>
</feature>
<dbReference type="PANTHER" id="PTHR11067">
    <property type="entry name" value="INOSINE TRIPHOSPHATE PYROPHOSPHATASE/HAM1 PROTEIN"/>
    <property type="match status" value="1"/>
</dbReference>
<dbReference type="GO" id="GO:0017111">
    <property type="term" value="F:ribonucleoside triphosphate phosphatase activity"/>
    <property type="evidence" value="ECO:0007669"/>
    <property type="project" value="InterPro"/>
</dbReference>
<comment type="subunit">
    <text evidence="7">Homodimer.</text>
</comment>
<evidence type="ECO:0000313" key="9">
    <source>
        <dbReference type="EMBL" id="AGB03856.1"/>
    </source>
</evidence>
<feature type="binding site" evidence="7">
    <location>
        <begin position="139"/>
        <end position="142"/>
    </location>
    <ligand>
        <name>substrate</name>
    </ligand>
</feature>
<name>L0HJA0_METFS</name>
<dbReference type="Gene3D" id="3.90.950.10">
    <property type="match status" value="1"/>
</dbReference>
<dbReference type="Pfam" id="PF01725">
    <property type="entry name" value="Ham1p_like"/>
    <property type="match status" value="1"/>
</dbReference>
<dbReference type="Proteomes" id="UP000010824">
    <property type="component" value="Chromosome"/>
</dbReference>
<dbReference type="FunCoup" id="L0HJA0">
    <property type="interactions" value="208"/>
</dbReference>
<comment type="similarity">
    <text evidence="1 7 8">Belongs to the HAM1 NTPase family.</text>
</comment>
<comment type="catalytic activity">
    <reaction evidence="7">
        <text>dITP + H2O = dIMP + diphosphate + H(+)</text>
        <dbReference type="Rhea" id="RHEA:28342"/>
        <dbReference type="ChEBI" id="CHEBI:15377"/>
        <dbReference type="ChEBI" id="CHEBI:15378"/>
        <dbReference type="ChEBI" id="CHEBI:33019"/>
        <dbReference type="ChEBI" id="CHEBI:61194"/>
        <dbReference type="ChEBI" id="CHEBI:61382"/>
        <dbReference type="EC" id="3.6.1.66"/>
    </reaction>
</comment>
<dbReference type="CDD" id="cd00515">
    <property type="entry name" value="HAM1"/>
    <property type="match status" value="1"/>
</dbReference>
<reference evidence="10" key="1">
    <citation type="submission" date="2011-12" db="EMBL/GenBank/DDBJ databases">
        <title>Complete sequence of Methanoregula formicicum SMSP.</title>
        <authorList>
            <person name="Lucas S."/>
            <person name="Han J."/>
            <person name="Lapidus A."/>
            <person name="Cheng J.-F."/>
            <person name="Goodwin L."/>
            <person name="Pitluck S."/>
            <person name="Peters L."/>
            <person name="Ovchinnikova G."/>
            <person name="Teshima H."/>
            <person name="Detter J.C."/>
            <person name="Han C."/>
            <person name="Tapia R."/>
            <person name="Land M."/>
            <person name="Hauser L."/>
            <person name="Kyrpides N."/>
            <person name="Ivanova N."/>
            <person name="Pagani I."/>
            <person name="Imachi H."/>
            <person name="Tamaki H."/>
            <person name="Sekiguchi Y."/>
            <person name="Kamagata Y."/>
            <person name="Cadillo-Quiroz H."/>
            <person name="Zinder S."/>
            <person name="Liu W.-T."/>
            <person name="Woyke T."/>
        </authorList>
    </citation>
    <scope>NUCLEOTIDE SEQUENCE [LARGE SCALE GENOMIC DNA]</scope>
    <source>
        <strain evidence="10">DSM 22288 / NBRC 105244 / SMSP</strain>
    </source>
</reference>
<dbReference type="EMBL" id="CP003167">
    <property type="protein sequence ID" value="AGB03856.1"/>
    <property type="molecule type" value="Genomic_DNA"/>
</dbReference>
<dbReference type="GO" id="GO:0036222">
    <property type="term" value="F:XTP diphosphatase activity"/>
    <property type="evidence" value="ECO:0007669"/>
    <property type="project" value="UniProtKB-UniRule"/>
</dbReference>
<gene>
    <name evidence="9" type="ordered locus">Metfor_2874</name>
</gene>
<evidence type="ECO:0000313" key="10">
    <source>
        <dbReference type="Proteomes" id="UP000010824"/>
    </source>
</evidence>
<evidence type="ECO:0000256" key="5">
    <source>
        <dbReference type="ARBA" id="ARBA00022842"/>
    </source>
</evidence>
<dbReference type="InterPro" id="IPR020922">
    <property type="entry name" value="dITP/XTP_pyrophosphatase"/>
</dbReference>
<dbReference type="EC" id="3.6.1.66" evidence="7"/>
<keyword evidence="6 7" id="KW-0546">Nucleotide metabolism</keyword>
<dbReference type="AlphaFoldDB" id="L0HJA0"/>
<comment type="cofactor">
    <cofactor evidence="7">
        <name>Mg(2+)</name>
        <dbReference type="ChEBI" id="CHEBI:18420"/>
    </cofactor>
    <text evidence="7">Binds 1 Mg(2+) ion per subunit.</text>
</comment>
<dbReference type="InterPro" id="IPR029001">
    <property type="entry name" value="ITPase-like_fam"/>
</dbReference>
<dbReference type="OrthoDB" id="372108at2157"/>
<feature type="binding site" evidence="7">
    <location>
        <position position="160"/>
    </location>
    <ligand>
        <name>substrate</name>
    </ligand>
</feature>
<keyword evidence="3 7" id="KW-0547">Nucleotide-binding</keyword>
<keyword evidence="5 7" id="KW-0460">Magnesium</keyword>
<keyword evidence="2 7" id="KW-0479">Metal-binding</keyword>
<reference evidence="9 10" key="2">
    <citation type="journal article" date="2014" name="Genome Announc.">
        <title>Complete Genome Sequence of Methanoregula formicica SMSPT, a Mesophilic Hydrogenotrophic Methanogen Isolated from a Methanogenic Upflow Anaerobic Sludge Blanket Reactor.</title>
        <authorList>
            <person name="Yamamoto K."/>
            <person name="Tamaki H."/>
            <person name="Cadillo-Quiroz H."/>
            <person name="Imachi H."/>
            <person name="Kyrpides N."/>
            <person name="Woyke T."/>
            <person name="Goodwin L."/>
            <person name="Zinder S.H."/>
            <person name="Kamagata Y."/>
            <person name="Liu W.T."/>
        </authorList>
    </citation>
    <scope>NUCLEOTIDE SEQUENCE [LARGE SCALE GENOMIC DNA]</scope>
    <source>
        <strain evidence="10">DSM 22288 / NBRC 105244 / SMSP</strain>
    </source>
</reference>
<dbReference type="GO" id="GO:0005737">
    <property type="term" value="C:cytoplasm"/>
    <property type="evidence" value="ECO:0007669"/>
    <property type="project" value="TreeGrafter"/>
</dbReference>
<dbReference type="STRING" id="593750.Metfor_2874"/>
<comment type="catalytic activity">
    <reaction evidence="7">
        <text>ITP + H2O = IMP + diphosphate + H(+)</text>
        <dbReference type="Rhea" id="RHEA:29399"/>
        <dbReference type="ChEBI" id="CHEBI:15377"/>
        <dbReference type="ChEBI" id="CHEBI:15378"/>
        <dbReference type="ChEBI" id="CHEBI:33019"/>
        <dbReference type="ChEBI" id="CHEBI:58053"/>
        <dbReference type="ChEBI" id="CHEBI:61402"/>
        <dbReference type="EC" id="3.6.1.66"/>
    </reaction>
</comment>
<evidence type="ECO:0000256" key="2">
    <source>
        <dbReference type="ARBA" id="ARBA00022723"/>
    </source>
</evidence>
<dbReference type="InParanoid" id="L0HJA0"/>
<organism evidence="9 10">
    <name type="scientific">Methanoregula formicica (strain DSM 22288 / NBRC 105244 / SMSP)</name>
    <dbReference type="NCBI Taxonomy" id="593750"/>
    <lineage>
        <taxon>Archaea</taxon>
        <taxon>Methanobacteriati</taxon>
        <taxon>Methanobacteriota</taxon>
        <taxon>Stenosarchaea group</taxon>
        <taxon>Methanomicrobia</taxon>
        <taxon>Methanomicrobiales</taxon>
        <taxon>Methanoregulaceae</taxon>
        <taxon>Methanoregula</taxon>
    </lineage>
</organism>
<feature type="binding site" evidence="7">
    <location>
        <begin position="165"/>
        <end position="166"/>
    </location>
    <ligand>
        <name>substrate</name>
    </ligand>
</feature>
<dbReference type="GO" id="GO:0046872">
    <property type="term" value="F:metal ion binding"/>
    <property type="evidence" value="ECO:0007669"/>
    <property type="project" value="UniProtKB-KW"/>
</dbReference>
<dbReference type="NCBIfam" id="TIGR00042">
    <property type="entry name" value="RdgB/HAM1 family non-canonical purine NTP pyrophosphatase"/>
    <property type="match status" value="1"/>
</dbReference>
<dbReference type="GO" id="GO:0009146">
    <property type="term" value="P:purine nucleoside triphosphate catabolic process"/>
    <property type="evidence" value="ECO:0007669"/>
    <property type="project" value="UniProtKB-UniRule"/>
</dbReference>
<comment type="function">
    <text evidence="7">Pyrophosphatase that catalyzes the hydrolysis of nucleoside triphosphates to their monophosphate derivatives, with a high preference for the non-canonical purine nucleotides XTP (xanthosine triphosphate), dITP (deoxyinosine triphosphate) and ITP. Seems to function as a house-cleaning enzyme that removes non-canonical purine nucleotides from the nucleotide pool, thus preventing their incorporation into DNA/RNA and avoiding chromosomal lesions.</text>
</comment>
<keyword evidence="10" id="KW-1185">Reference proteome</keyword>
<dbReference type="HAMAP" id="MF_01405">
    <property type="entry name" value="Non_canon_purine_NTPase"/>
    <property type="match status" value="1"/>
</dbReference>
<dbReference type="GO" id="GO:0000166">
    <property type="term" value="F:nucleotide binding"/>
    <property type="evidence" value="ECO:0007669"/>
    <property type="project" value="UniProtKB-KW"/>
</dbReference>
<accession>L0HJA0</accession>
<evidence type="ECO:0000256" key="4">
    <source>
        <dbReference type="ARBA" id="ARBA00022801"/>
    </source>
</evidence>
<feature type="binding site" evidence="7">
    <location>
        <position position="35"/>
    </location>
    <ligand>
        <name>Mg(2+)</name>
        <dbReference type="ChEBI" id="CHEBI:18420"/>
    </ligand>
</feature>
<evidence type="ECO:0000256" key="8">
    <source>
        <dbReference type="RuleBase" id="RU003781"/>
    </source>
</evidence>
<evidence type="ECO:0000256" key="6">
    <source>
        <dbReference type="ARBA" id="ARBA00023080"/>
    </source>
</evidence>
<dbReference type="NCBIfam" id="NF011396">
    <property type="entry name" value="PRK14821.1"/>
    <property type="match status" value="1"/>
</dbReference>
<comment type="catalytic activity">
    <reaction evidence="7">
        <text>XTP + H2O = XMP + diphosphate + H(+)</text>
        <dbReference type="Rhea" id="RHEA:28610"/>
        <dbReference type="ChEBI" id="CHEBI:15377"/>
        <dbReference type="ChEBI" id="CHEBI:15378"/>
        <dbReference type="ChEBI" id="CHEBI:33019"/>
        <dbReference type="ChEBI" id="CHEBI:57464"/>
        <dbReference type="ChEBI" id="CHEBI:61314"/>
        <dbReference type="EC" id="3.6.1.66"/>
    </reaction>
</comment>
<dbReference type="GO" id="GO:0009117">
    <property type="term" value="P:nucleotide metabolic process"/>
    <property type="evidence" value="ECO:0007669"/>
    <property type="project" value="UniProtKB-KW"/>
</dbReference>
<dbReference type="RefSeq" id="WP_015286818.1">
    <property type="nucleotide sequence ID" value="NC_019943.1"/>
</dbReference>
<feature type="active site" description="Proton acceptor" evidence="7">
    <location>
        <position position="64"/>
    </location>
</feature>
<dbReference type="KEGG" id="mfo:Metfor_2874"/>